<organism evidence="8">
    <name type="scientific">marine metagenome</name>
    <dbReference type="NCBI Taxonomy" id="408172"/>
    <lineage>
        <taxon>unclassified sequences</taxon>
        <taxon>metagenomes</taxon>
        <taxon>ecological metagenomes</taxon>
    </lineage>
</organism>
<evidence type="ECO:0000259" key="7">
    <source>
        <dbReference type="PROSITE" id="PS51085"/>
    </source>
</evidence>
<evidence type="ECO:0000256" key="2">
    <source>
        <dbReference type="ARBA" id="ARBA00022714"/>
    </source>
</evidence>
<keyword evidence="4" id="KW-0408">Iron</keyword>
<dbReference type="GO" id="GO:0046872">
    <property type="term" value="F:metal ion binding"/>
    <property type="evidence" value="ECO:0007669"/>
    <property type="project" value="UniProtKB-KW"/>
</dbReference>
<gene>
    <name evidence="8" type="ORF">METZ01_LOCUS75413</name>
</gene>
<dbReference type="PANTHER" id="PTHR23426:SF65">
    <property type="entry name" value="FERREDOXIN-2, MITOCHONDRIAL"/>
    <property type="match status" value="1"/>
</dbReference>
<protein>
    <recommendedName>
        <fullName evidence="7">2Fe-2S ferredoxin-type domain-containing protein</fullName>
    </recommendedName>
</protein>
<dbReference type="Gene3D" id="3.10.20.30">
    <property type="match status" value="1"/>
</dbReference>
<name>A0A381U377_9ZZZZ</name>
<dbReference type="SUPFAM" id="SSF54292">
    <property type="entry name" value="2Fe-2S ferredoxin-like"/>
    <property type="match status" value="1"/>
</dbReference>
<comment type="similarity">
    <text evidence="1">Belongs to the adrenodoxin/putidaredoxin family.</text>
</comment>
<dbReference type="EMBL" id="UINC01005632">
    <property type="protein sequence ID" value="SVA22559.1"/>
    <property type="molecule type" value="Genomic_DNA"/>
</dbReference>
<dbReference type="PANTHER" id="PTHR23426">
    <property type="entry name" value="FERREDOXIN/ADRENODOXIN"/>
    <property type="match status" value="1"/>
</dbReference>
<accession>A0A381U377</accession>
<evidence type="ECO:0000256" key="6">
    <source>
        <dbReference type="ARBA" id="ARBA00034078"/>
    </source>
</evidence>
<dbReference type="CDD" id="cd00207">
    <property type="entry name" value="fer2"/>
    <property type="match status" value="1"/>
</dbReference>
<keyword evidence="2" id="KW-0001">2Fe-2S</keyword>
<dbReference type="PRINTS" id="PR00355">
    <property type="entry name" value="ADRENODOXIN"/>
</dbReference>
<dbReference type="GO" id="GO:0009055">
    <property type="term" value="F:electron transfer activity"/>
    <property type="evidence" value="ECO:0007669"/>
    <property type="project" value="TreeGrafter"/>
</dbReference>
<evidence type="ECO:0000256" key="4">
    <source>
        <dbReference type="ARBA" id="ARBA00023004"/>
    </source>
</evidence>
<sequence length="135" mass="14796">MSGINPYIEKQEFELPQGNYRITFLPMEKNVEILFDEIPTEGDGLPGSILNTALSAGIDMEHSCGGVCACSTCHIIVRQGLDSCNEATDDEEDMLDLAPGLEPQSRLACQCVPDGSQDIIVEIPEWNRNLVSETH</sequence>
<dbReference type="InterPro" id="IPR001055">
    <property type="entry name" value="Adrenodoxin-like"/>
</dbReference>
<dbReference type="GO" id="GO:0140647">
    <property type="term" value="P:P450-containing electron transport chain"/>
    <property type="evidence" value="ECO:0007669"/>
    <property type="project" value="InterPro"/>
</dbReference>
<evidence type="ECO:0000256" key="3">
    <source>
        <dbReference type="ARBA" id="ARBA00022723"/>
    </source>
</evidence>
<evidence type="ECO:0000313" key="8">
    <source>
        <dbReference type="EMBL" id="SVA22559.1"/>
    </source>
</evidence>
<evidence type="ECO:0000256" key="5">
    <source>
        <dbReference type="ARBA" id="ARBA00023014"/>
    </source>
</evidence>
<reference evidence="8" key="1">
    <citation type="submission" date="2018-05" db="EMBL/GenBank/DDBJ databases">
        <authorList>
            <person name="Lanie J.A."/>
            <person name="Ng W.-L."/>
            <person name="Kazmierczak K.M."/>
            <person name="Andrzejewski T.M."/>
            <person name="Davidsen T.M."/>
            <person name="Wayne K.J."/>
            <person name="Tettelin H."/>
            <person name="Glass J.I."/>
            <person name="Rusch D."/>
            <person name="Podicherti R."/>
            <person name="Tsui H.-C.T."/>
            <person name="Winkler M.E."/>
        </authorList>
    </citation>
    <scope>NUCLEOTIDE SEQUENCE</scope>
</reference>
<dbReference type="AlphaFoldDB" id="A0A381U377"/>
<dbReference type="InterPro" id="IPR012675">
    <property type="entry name" value="Beta-grasp_dom_sf"/>
</dbReference>
<keyword evidence="3" id="KW-0479">Metal-binding</keyword>
<evidence type="ECO:0000256" key="1">
    <source>
        <dbReference type="ARBA" id="ARBA00010914"/>
    </source>
</evidence>
<dbReference type="InterPro" id="IPR001041">
    <property type="entry name" value="2Fe-2S_ferredoxin-type"/>
</dbReference>
<dbReference type="GO" id="GO:0051537">
    <property type="term" value="F:2 iron, 2 sulfur cluster binding"/>
    <property type="evidence" value="ECO:0007669"/>
    <property type="project" value="UniProtKB-KW"/>
</dbReference>
<dbReference type="PROSITE" id="PS51085">
    <property type="entry name" value="2FE2S_FER_2"/>
    <property type="match status" value="1"/>
</dbReference>
<dbReference type="Pfam" id="PF00111">
    <property type="entry name" value="Fer2"/>
    <property type="match status" value="1"/>
</dbReference>
<feature type="domain" description="2Fe-2S ferredoxin-type" evidence="7">
    <location>
        <begin position="29"/>
        <end position="127"/>
    </location>
</feature>
<dbReference type="InterPro" id="IPR036010">
    <property type="entry name" value="2Fe-2S_ferredoxin-like_sf"/>
</dbReference>
<dbReference type="GO" id="GO:0005829">
    <property type="term" value="C:cytosol"/>
    <property type="evidence" value="ECO:0007669"/>
    <property type="project" value="TreeGrafter"/>
</dbReference>
<comment type="cofactor">
    <cofactor evidence="6">
        <name>[2Fe-2S] cluster</name>
        <dbReference type="ChEBI" id="CHEBI:190135"/>
    </cofactor>
</comment>
<keyword evidence="5" id="KW-0411">Iron-sulfur</keyword>
<proteinExistence type="inferred from homology"/>